<reference evidence="4 5" key="1">
    <citation type="submission" date="2021-02" db="EMBL/GenBank/DDBJ databases">
        <title>Plant Genome Project.</title>
        <authorList>
            <person name="Zhang R.-G."/>
        </authorList>
    </citation>
    <scope>NUCLEOTIDE SEQUENCE [LARGE SCALE GENOMIC DNA]</scope>
    <source>
        <tissue evidence="4">Leaves</tissue>
    </source>
</reference>
<comment type="caution">
    <text evidence="4">The sequence shown here is derived from an EMBL/GenBank/DDBJ whole genome shotgun (WGS) entry which is preliminary data.</text>
</comment>
<proteinExistence type="predicted"/>
<gene>
    <name evidence="4" type="ORF">JRO89_XS09G0189500</name>
</gene>
<evidence type="ECO:0000256" key="3">
    <source>
        <dbReference type="SAM" id="MobiDB-lite"/>
    </source>
</evidence>
<evidence type="ECO:0000256" key="2">
    <source>
        <dbReference type="ARBA" id="ARBA00023242"/>
    </source>
</evidence>
<protein>
    <submittedName>
        <fullName evidence="4">Uncharacterized protein</fullName>
    </submittedName>
</protein>
<comment type="subcellular location">
    <subcellularLocation>
        <location evidence="1">Nucleus</location>
    </subcellularLocation>
</comment>
<accession>A0ABQ8HM40</accession>
<keyword evidence="5" id="KW-1185">Reference proteome</keyword>
<dbReference type="EMBL" id="JAFEMO010000009">
    <property type="protein sequence ID" value="KAH7565332.1"/>
    <property type="molecule type" value="Genomic_DNA"/>
</dbReference>
<feature type="region of interest" description="Disordered" evidence="3">
    <location>
        <begin position="59"/>
        <end position="142"/>
    </location>
</feature>
<feature type="compositionally biased region" description="Low complexity" evidence="3">
    <location>
        <begin position="65"/>
        <end position="107"/>
    </location>
</feature>
<sequence>MGKGGDQKQMLHHHHQGPCSMVDLQDHNYTHHKQYAKHGEEIMSHEWMMMIMEDDQHHHRHDTCNNNNNNIPLSSSSLSTSFEDTSRSISINGSSPSSSSISSSLDLVDLHDDDDDDEDDVYSKSPSSSSSHSPSSSNSINSGPLYQLSELMAQLPIKRGLSRYYQGKSQSFTSLSRVMSTEDLAKKESSTTPHRKKNMKSCSNSYGGGLDAYKSSYTLLPKPTITKNKVSSSRGSNSFSSLSMFPASRKSTFLGSTTACCSRPPPVPVQKQF</sequence>
<dbReference type="PANTHER" id="PTHR33172:SF29">
    <property type="entry name" value="OS06G0559400 PROTEIN"/>
    <property type="match status" value="1"/>
</dbReference>
<organism evidence="4 5">
    <name type="scientific">Xanthoceras sorbifolium</name>
    <dbReference type="NCBI Taxonomy" id="99658"/>
    <lineage>
        <taxon>Eukaryota</taxon>
        <taxon>Viridiplantae</taxon>
        <taxon>Streptophyta</taxon>
        <taxon>Embryophyta</taxon>
        <taxon>Tracheophyta</taxon>
        <taxon>Spermatophyta</taxon>
        <taxon>Magnoliopsida</taxon>
        <taxon>eudicotyledons</taxon>
        <taxon>Gunneridae</taxon>
        <taxon>Pentapetalae</taxon>
        <taxon>rosids</taxon>
        <taxon>malvids</taxon>
        <taxon>Sapindales</taxon>
        <taxon>Sapindaceae</taxon>
        <taxon>Xanthoceroideae</taxon>
        <taxon>Xanthoceras</taxon>
    </lineage>
</organism>
<dbReference type="PANTHER" id="PTHR33172">
    <property type="entry name" value="OS08G0516900 PROTEIN"/>
    <property type="match status" value="1"/>
</dbReference>
<dbReference type="Proteomes" id="UP000827721">
    <property type="component" value="Unassembled WGS sequence"/>
</dbReference>
<evidence type="ECO:0000313" key="5">
    <source>
        <dbReference type="Proteomes" id="UP000827721"/>
    </source>
</evidence>
<feature type="compositionally biased region" description="Low complexity" evidence="3">
    <location>
        <begin position="123"/>
        <end position="142"/>
    </location>
</feature>
<feature type="compositionally biased region" description="Acidic residues" evidence="3">
    <location>
        <begin position="111"/>
        <end position="120"/>
    </location>
</feature>
<dbReference type="InterPro" id="IPR051992">
    <property type="entry name" value="OxStress_Response_Reg"/>
</dbReference>
<keyword evidence="2" id="KW-0539">Nucleus</keyword>
<evidence type="ECO:0000256" key="1">
    <source>
        <dbReference type="ARBA" id="ARBA00004123"/>
    </source>
</evidence>
<name>A0ABQ8HM40_9ROSI</name>
<evidence type="ECO:0000313" key="4">
    <source>
        <dbReference type="EMBL" id="KAH7565332.1"/>
    </source>
</evidence>